<proteinExistence type="predicted"/>
<name>A0AC35TMG5_9BILA</name>
<evidence type="ECO:0000313" key="1">
    <source>
        <dbReference type="Proteomes" id="UP000095286"/>
    </source>
</evidence>
<dbReference type="Proteomes" id="UP000095286">
    <property type="component" value="Unplaced"/>
</dbReference>
<organism evidence="1 2">
    <name type="scientific">Rhabditophanes sp. KR3021</name>
    <dbReference type="NCBI Taxonomy" id="114890"/>
    <lineage>
        <taxon>Eukaryota</taxon>
        <taxon>Metazoa</taxon>
        <taxon>Ecdysozoa</taxon>
        <taxon>Nematoda</taxon>
        <taxon>Chromadorea</taxon>
        <taxon>Rhabditida</taxon>
        <taxon>Tylenchina</taxon>
        <taxon>Panagrolaimomorpha</taxon>
        <taxon>Strongyloidoidea</taxon>
        <taxon>Alloionematidae</taxon>
        <taxon>Rhabditophanes</taxon>
    </lineage>
</organism>
<dbReference type="WBParaSite" id="RSKR_0000217000.1">
    <property type="protein sequence ID" value="RSKR_0000217000.1"/>
    <property type="gene ID" value="RSKR_0000217000"/>
</dbReference>
<accession>A0AC35TMG5</accession>
<protein>
    <submittedName>
        <fullName evidence="2">Nuclear hormone receptor HR3</fullName>
    </submittedName>
</protein>
<evidence type="ECO:0000313" key="2">
    <source>
        <dbReference type="WBParaSite" id="RSKR_0000217000.1"/>
    </source>
</evidence>
<reference evidence="2" key="1">
    <citation type="submission" date="2016-11" db="UniProtKB">
        <authorList>
            <consortium name="WormBaseParasite"/>
        </authorList>
    </citation>
    <scope>IDENTIFICATION</scope>
    <source>
        <strain evidence="2">KR3021</strain>
    </source>
</reference>
<sequence length="526" mass="59057">MGDLVFSSKQALSRFNGLVSAQIEVIPCKVCGDKSSGVHYGVITCEGCKGFFRRSQSSVVTYQCPRQKNCTVDRVNRNRCQFCRLRKCLDLGMSRDAVKFGRMSKKQREKVEDEVRMHKQMNEVIGIPRISPYQTTYPEYSPTNNSNGQNIQNIQNIPHHHVPHNIMYNHHMSSASVSSHNINNGNGVPQYEVYGNAPVGSGPVTTATVNSHYVTTGGAVDNSISLNYGHHNMAAAPVSYPASQGSSEFIFVAQQGSVPTSNGGYPDTPNYHMASTISNSFNSMTFDQKTINNISNAFNSAFANVIEANRMRSDVIIDVITESHYRGFNQVQGWKKFTHEVTKIIQLIIEFAKALEPFSLIHQDEQIKIMKKQTFLLVVIVVSQYYDVHTNSITIDNVSFTDNAFSTTNPDELEFLTKIHEAVHNLSQYSLNHDELALFATWVLLEECMGSRSLVSQIQAYLISQFDFKYSNHGHHGKATIDALTHIITQLSDLSLNHKTLYNRYQSIHGDEGIPDLYRELFMADT</sequence>